<proteinExistence type="predicted"/>
<evidence type="ECO:0000313" key="3">
    <source>
        <dbReference type="Proteomes" id="UP000004184"/>
    </source>
</evidence>
<dbReference type="EMBL" id="GG657757">
    <property type="protein sequence ID" value="EFL35401.1"/>
    <property type="molecule type" value="Genomic_DNA"/>
</dbReference>
<reference evidence="3" key="1">
    <citation type="submission" date="2009-02" db="EMBL/GenBank/DDBJ databases">
        <title>Annotation of Streptomyces viridochromogenes strain DSM 40736.</title>
        <authorList>
            <consortium name="The Broad Institute Genome Sequencing Platform"/>
            <consortium name="Broad Institute Microbial Sequencing Center"/>
            <person name="Fischbach M."/>
            <person name="Godfrey P."/>
            <person name="Ward D."/>
            <person name="Young S."/>
            <person name="Zeng Q."/>
            <person name="Koehrsen M."/>
            <person name="Alvarado L."/>
            <person name="Berlin A.M."/>
            <person name="Bochicchio J."/>
            <person name="Borenstein D."/>
            <person name="Chapman S.B."/>
            <person name="Chen Z."/>
            <person name="Engels R."/>
            <person name="Freedman E."/>
            <person name="Gellesch M."/>
            <person name="Goldberg J."/>
            <person name="Griggs A."/>
            <person name="Gujja S."/>
            <person name="Heilman E.R."/>
            <person name="Heiman D.I."/>
            <person name="Hepburn T.A."/>
            <person name="Howarth C."/>
            <person name="Jen D."/>
            <person name="Larson L."/>
            <person name="Lewis B."/>
            <person name="Mehta T."/>
            <person name="Park D."/>
            <person name="Pearson M."/>
            <person name="Richards J."/>
            <person name="Roberts A."/>
            <person name="Saif S."/>
            <person name="Shea T.D."/>
            <person name="Shenoy N."/>
            <person name="Sisk P."/>
            <person name="Stolte C."/>
            <person name="Sykes S.N."/>
            <person name="Thomson T."/>
            <person name="Walk T."/>
            <person name="White J."/>
            <person name="Yandava C."/>
            <person name="Straight P."/>
            <person name="Clardy J."/>
            <person name="Hung D."/>
            <person name="Kolter R."/>
            <person name="Mekalanos J."/>
            <person name="Walker S."/>
            <person name="Walsh C.T."/>
            <person name="Wieland-Brown L.C."/>
            <person name="Haas B."/>
            <person name="Nusbaum C."/>
            <person name="Birren B."/>
        </authorList>
    </citation>
    <scope>NUCLEOTIDE SEQUENCE [LARGE SCALE GENOMIC DNA]</scope>
    <source>
        <strain evidence="3">DSM 40736 / JCM 4977 / BCRC 1201 / Tue 494</strain>
    </source>
</reference>
<protein>
    <recommendedName>
        <fullName evidence="1">DUF6875 domain-containing protein</fullName>
    </recommendedName>
</protein>
<name>D9WZ98_STRVT</name>
<dbReference type="Pfam" id="PF21780">
    <property type="entry name" value="DUF6875"/>
    <property type="match status" value="1"/>
</dbReference>
<evidence type="ECO:0000313" key="2">
    <source>
        <dbReference type="EMBL" id="EFL35401.1"/>
    </source>
</evidence>
<dbReference type="AlphaFoldDB" id="D9WZ98"/>
<dbReference type="HOGENOM" id="CLU_092431_0_0_11"/>
<evidence type="ECO:0000259" key="1">
    <source>
        <dbReference type="Pfam" id="PF21780"/>
    </source>
</evidence>
<sequence length="218" mass="24952">MTEPAAEIAKLIDDWLTGYITKPHAELGRSGPVCPFVEPSRRAGCLVLYTAEWRPEFGLSHMVDTVDNAVEYFATHEWDSRNSNLHSLLVAVPDLPRDAYWLIDKAHELTKDRVVARGFMLGQFHPTCEEPAARNSGFPVNRSPIPLFAVRNMALHDILFLHADDVWFAEYERRHGRHYEKPDRIAPDFVRLFQDARARLAGGPHQRRTDSLNTGRIR</sequence>
<accession>D9WZ98</accession>
<dbReference type="eggNOG" id="COG0142">
    <property type="taxonomic scope" value="Bacteria"/>
</dbReference>
<dbReference type="InterPro" id="IPR049240">
    <property type="entry name" value="DUF6875"/>
</dbReference>
<organism evidence="2 3">
    <name type="scientific">Streptomyces viridochromogenes (strain DSM 40736 / JCM 4977 / BCRC 1201 / Tue 494)</name>
    <dbReference type="NCBI Taxonomy" id="591159"/>
    <lineage>
        <taxon>Bacteria</taxon>
        <taxon>Bacillati</taxon>
        <taxon>Actinomycetota</taxon>
        <taxon>Actinomycetes</taxon>
        <taxon>Kitasatosporales</taxon>
        <taxon>Streptomycetaceae</taxon>
        <taxon>Streptomyces</taxon>
    </lineage>
</organism>
<dbReference type="STRING" id="591159.SSQG_05919"/>
<gene>
    <name evidence="2" type="ORF">SSQG_05919</name>
</gene>
<dbReference type="Proteomes" id="UP000004184">
    <property type="component" value="Unassembled WGS sequence"/>
</dbReference>
<keyword evidence="3" id="KW-1185">Reference proteome</keyword>
<feature type="domain" description="DUF6875" evidence="1">
    <location>
        <begin position="12"/>
        <end position="182"/>
    </location>
</feature>